<evidence type="ECO:0000313" key="4">
    <source>
        <dbReference type="Proteomes" id="UP001141950"/>
    </source>
</evidence>
<dbReference type="EC" id="3.4.-.-" evidence="3"/>
<evidence type="ECO:0000256" key="1">
    <source>
        <dbReference type="SAM" id="Phobius"/>
    </source>
</evidence>
<gene>
    <name evidence="3" type="ORF">NQZ67_17840</name>
</gene>
<feature type="transmembrane region" description="Helical" evidence="1">
    <location>
        <begin position="144"/>
        <end position="171"/>
    </location>
</feature>
<dbReference type="RefSeq" id="WP_257448566.1">
    <property type="nucleotide sequence ID" value="NZ_JANIPJ010000013.1"/>
</dbReference>
<sequence>MSTLAFPKLQENHGAVGTASKSSLWFSLMMRTLFFIGFGLVFVGISFLAGYEHPMKAAERWWPFQAILANIATYAVLRYFLRKEGQSYGSLFGFRRSITGLDMKQFAWLLVVGFAVGGIPLYLFSYAILGSFVPPNLMFQPLPVWAAILALVLFPLTNGLVETPTYVGYALPRLKRATGSGRLAILFAGLALAFQHVALPLVLDVPYMLWRFAAFIPLGLAIGFIFSRTKRLLPIAMAHYVMDLQLAITLFVYSME</sequence>
<comment type="caution">
    <text evidence="3">The sequence shown here is derived from an EMBL/GenBank/DDBJ whole genome shotgun (WGS) entry which is preliminary data.</text>
</comment>
<dbReference type="EMBL" id="JANIPJ010000013">
    <property type="protein sequence ID" value="MCR2805748.1"/>
    <property type="molecule type" value="Genomic_DNA"/>
</dbReference>
<feature type="transmembrane region" description="Helical" evidence="1">
    <location>
        <begin position="61"/>
        <end position="81"/>
    </location>
</feature>
<feature type="transmembrane region" description="Helical" evidence="1">
    <location>
        <begin position="183"/>
        <end position="203"/>
    </location>
</feature>
<feature type="transmembrane region" description="Helical" evidence="1">
    <location>
        <begin position="106"/>
        <end position="124"/>
    </location>
</feature>
<feature type="transmembrane region" description="Helical" evidence="1">
    <location>
        <begin position="209"/>
        <end position="226"/>
    </location>
</feature>
<evidence type="ECO:0000313" key="3">
    <source>
        <dbReference type="EMBL" id="MCR2805748.1"/>
    </source>
</evidence>
<dbReference type="GO" id="GO:0080120">
    <property type="term" value="P:CAAX-box protein maturation"/>
    <property type="evidence" value="ECO:0007669"/>
    <property type="project" value="UniProtKB-ARBA"/>
</dbReference>
<protein>
    <submittedName>
        <fullName evidence="3">CPBP family glutamic-type intramembrane protease</fullName>
        <ecNumber evidence="3">3.4.-.-</ecNumber>
    </submittedName>
</protein>
<dbReference type="InterPro" id="IPR003675">
    <property type="entry name" value="Rce1/LyrA-like_dom"/>
</dbReference>
<keyword evidence="3" id="KW-0645">Protease</keyword>
<evidence type="ECO:0000259" key="2">
    <source>
        <dbReference type="Pfam" id="PF02517"/>
    </source>
</evidence>
<reference evidence="3" key="1">
    <citation type="submission" date="2022-08" db="EMBL/GenBank/DDBJ databases">
        <title>The genomic sequence of strain Paenibacillus sp. SCIV0701.</title>
        <authorList>
            <person name="Zhao H."/>
        </authorList>
    </citation>
    <scope>NUCLEOTIDE SEQUENCE</scope>
    <source>
        <strain evidence="3">SCIV0701</strain>
    </source>
</reference>
<feature type="transmembrane region" description="Helical" evidence="1">
    <location>
        <begin position="233"/>
        <end position="253"/>
    </location>
</feature>
<keyword evidence="1" id="KW-0812">Transmembrane</keyword>
<keyword evidence="1" id="KW-1133">Transmembrane helix</keyword>
<dbReference type="AlphaFoldDB" id="A0A9X2SBK7"/>
<feature type="transmembrane region" description="Helical" evidence="1">
    <location>
        <begin position="28"/>
        <end position="49"/>
    </location>
</feature>
<dbReference type="GO" id="GO:0004175">
    <property type="term" value="F:endopeptidase activity"/>
    <property type="evidence" value="ECO:0007669"/>
    <property type="project" value="UniProtKB-ARBA"/>
</dbReference>
<keyword evidence="1" id="KW-0472">Membrane</keyword>
<dbReference type="GO" id="GO:0006508">
    <property type="term" value="P:proteolysis"/>
    <property type="evidence" value="ECO:0007669"/>
    <property type="project" value="UniProtKB-KW"/>
</dbReference>
<keyword evidence="4" id="KW-1185">Reference proteome</keyword>
<proteinExistence type="predicted"/>
<dbReference type="Pfam" id="PF02517">
    <property type="entry name" value="Rce1-like"/>
    <property type="match status" value="1"/>
</dbReference>
<name>A0A9X2SBK7_9BACL</name>
<feature type="domain" description="CAAX prenyl protease 2/Lysostaphin resistance protein A-like" evidence="2">
    <location>
        <begin position="146"/>
        <end position="244"/>
    </location>
</feature>
<dbReference type="Proteomes" id="UP001141950">
    <property type="component" value="Unassembled WGS sequence"/>
</dbReference>
<accession>A0A9X2SBK7</accession>
<organism evidence="3 4">
    <name type="scientific">Paenibacillus soyae</name>
    <dbReference type="NCBI Taxonomy" id="2969249"/>
    <lineage>
        <taxon>Bacteria</taxon>
        <taxon>Bacillati</taxon>
        <taxon>Bacillota</taxon>
        <taxon>Bacilli</taxon>
        <taxon>Bacillales</taxon>
        <taxon>Paenibacillaceae</taxon>
        <taxon>Paenibacillus</taxon>
    </lineage>
</organism>
<keyword evidence="3" id="KW-0378">Hydrolase</keyword>